<organism evidence="3 4">
    <name type="scientific">Bizionia sediminis</name>
    <dbReference type="NCBI Taxonomy" id="1737064"/>
    <lineage>
        <taxon>Bacteria</taxon>
        <taxon>Pseudomonadati</taxon>
        <taxon>Bacteroidota</taxon>
        <taxon>Flavobacteriia</taxon>
        <taxon>Flavobacteriales</taxon>
        <taxon>Flavobacteriaceae</taxon>
        <taxon>Bizionia</taxon>
    </lineage>
</organism>
<dbReference type="SUPFAM" id="SSF51984">
    <property type="entry name" value="MurCD N-terminal domain"/>
    <property type="match status" value="1"/>
</dbReference>
<dbReference type="GO" id="GO:0008763">
    <property type="term" value="F:UDP-N-acetylmuramate-L-alanine ligase activity"/>
    <property type="evidence" value="ECO:0007669"/>
    <property type="project" value="UniProtKB-EC"/>
</dbReference>
<dbReference type="SUPFAM" id="SSF53244">
    <property type="entry name" value="MurD-like peptide ligases, peptide-binding domain"/>
    <property type="match status" value="1"/>
</dbReference>
<dbReference type="Proteomes" id="UP001597472">
    <property type="component" value="Unassembled WGS sequence"/>
</dbReference>
<evidence type="ECO:0000313" key="3">
    <source>
        <dbReference type="EMBL" id="MFD2551827.1"/>
    </source>
</evidence>
<protein>
    <submittedName>
        <fullName evidence="3">UDP-N-acetylmuramate--L-alanine ligase</fullName>
        <ecNumber evidence="3">6.3.2.8</ecNumber>
    </submittedName>
</protein>
<dbReference type="SUPFAM" id="SSF53623">
    <property type="entry name" value="MurD-like peptide ligases, catalytic domain"/>
    <property type="match status" value="1"/>
</dbReference>
<dbReference type="InterPro" id="IPR036565">
    <property type="entry name" value="Mur-like_cat_sf"/>
</dbReference>
<keyword evidence="3" id="KW-0436">Ligase</keyword>
<keyword evidence="4" id="KW-1185">Reference proteome</keyword>
<proteinExistence type="predicted"/>
<feature type="domain" description="Mur ligase N-terminal catalytic" evidence="1">
    <location>
        <begin position="3"/>
        <end position="101"/>
    </location>
</feature>
<evidence type="ECO:0000313" key="4">
    <source>
        <dbReference type="Proteomes" id="UP001597472"/>
    </source>
</evidence>
<dbReference type="RefSeq" id="WP_376893354.1">
    <property type="nucleotide sequence ID" value="NZ_JBHULS010000003.1"/>
</dbReference>
<dbReference type="InterPro" id="IPR036615">
    <property type="entry name" value="Mur_ligase_C_dom_sf"/>
</dbReference>
<dbReference type="InterPro" id="IPR000713">
    <property type="entry name" value="Mur_ligase_N"/>
</dbReference>
<feature type="domain" description="Mur ligase central" evidence="2">
    <location>
        <begin position="108"/>
        <end position="280"/>
    </location>
</feature>
<dbReference type="Gene3D" id="3.40.50.720">
    <property type="entry name" value="NAD(P)-binding Rossmann-like Domain"/>
    <property type="match status" value="1"/>
</dbReference>
<name>A0ABW5KSG4_9FLAO</name>
<reference evidence="4" key="1">
    <citation type="journal article" date="2019" name="Int. J. Syst. Evol. Microbiol.">
        <title>The Global Catalogue of Microorganisms (GCM) 10K type strain sequencing project: providing services to taxonomists for standard genome sequencing and annotation.</title>
        <authorList>
            <consortium name="The Broad Institute Genomics Platform"/>
            <consortium name="The Broad Institute Genome Sequencing Center for Infectious Disease"/>
            <person name="Wu L."/>
            <person name="Ma J."/>
        </authorList>
    </citation>
    <scope>NUCLEOTIDE SEQUENCE [LARGE SCALE GENOMIC DNA]</scope>
    <source>
        <strain evidence="4">KCTC 42587</strain>
    </source>
</reference>
<accession>A0ABW5KSG4</accession>
<dbReference type="PANTHER" id="PTHR43445">
    <property type="entry name" value="UDP-N-ACETYLMURAMATE--L-ALANINE LIGASE-RELATED"/>
    <property type="match status" value="1"/>
</dbReference>
<dbReference type="InterPro" id="IPR050061">
    <property type="entry name" value="MurCDEF_pg_biosynth"/>
</dbReference>
<sequence length="451" mass="50054">MNVHFIAIGGAAMHNLALALHNKGYQVTGSDDIIFNPSKARLEAKGLLPKAYGWFPETITKNIDAVILGMHAKADNPELLKAQELGLKIYSYPEFLYEQSKSKTRVVIGGSHGKTTITAMILHVMHYHERDVDFMVGAQLDGFDVMVKLTDDADFMVLEGDEYLSSPIDRRPKFHLYKPNIALLSGIAWDHINVFPTYDNYVEQFKIFVDAIVNGGSITYNAEDPEVVRVVEASENPIRKLPYYTPNYTVEAGETLLETPEGPLPIEIFGKHNLNNLAGAKWICQHMGIDETDFYEAIASFNGASKRLEKIGEAASSIAFKDFAHSPSKVLATTQAVKNQYEDKTLVACLELHTYSSLNANFLQEYEGALNAADIAVVFYAPEALEIKGLNALTAEQIAQAFKREDLIVYTNPEAFKTFLFSQNFKDKALLLMSSGNYGGLNFDDVAAQLV</sequence>
<dbReference type="EC" id="6.3.2.8" evidence="3"/>
<evidence type="ECO:0000259" key="2">
    <source>
        <dbReference type="Pfam" id="PF08245"/>
    </source>
</evidence>
<dbReference type="EMBL" id="JBHULS010000003">
    <property type="protein sequence ID" value="MFD2551827.1"/>
    <property type="molecule type" value="Genomic_DNA"/>
</dbReference>
<gene>
    <name evidence="3" type="primary">murC</name>
    <name evidence="3" type="ORF">ACFSQP_08365</name>
</gene>
<comment type="caution">
    <text evidence="3">The sequence shown here is derived from an EMBL/GenBank/DDBJ whole genome shotgun (WGS) entry which is preliminary data.</text>
</comment>
<evidence type="ECO:0000259" key="1">
    <source>
        <dbReference type="Pfam" id="PF01225"/>
    </source>
</evidence>
<dbReference type="Pfam" id="PF01225">
    <property type="entry name" value="Mur_ligase"/>
    <property type="match status" value="1"/>
</dbReference>
<dbReference type="InterPro" id="IPR013221">
    <property type="entry name" value="Mur_ligase_cen"/>
</dbReference>
<dbReference type="PANTHER" id="PTHR43445:SF5">
    <property type="entry name" value="UDP-N-ACETYLMURAMATE--L-ALANYL-GAMMA-D-GLUTAMYL-MESO-2,6-DIAMINOHEPTANDIOATE LIGASE"/>
    <property type="match status" value="1"/>
</dbReference>
<dbReference type="Gene3D" id="3.90.190.20">
    <property type="entry name" value="Mur ligase, C-terminal domain"/>
    <property type="match status" value="1"/>
</dbReference>
<dbReference type="Gene3D" id="3.40.1190.10">
    <property type="entry name" value="Mur-like, catalytic domain"/>
    <property type="match status" value="1"/>
</dbReference>
<dbReference type="Pfam" id="PF08245">
    <property type="entry name" value="Mur_ligase_M"/>
    <property type="match status" value="1"/>
</dbReference>